<dbReference type="KEGG" id="fcy:FRACYDRAFT_252153"/>
<protein>
    <submittedName>
        <fullName evidence="1">Uncharacterized protein</fullName>
    </submittedName>
</protein>
<keyword evidence="2" id="KW-1185">Reference proteome</keyword>
<name>A0A1E7EMD1_9STRA</name>
<evidence type="ECO:0000313" key="2">
    <source>
        <dbReference type="Proteomes" id="UP000095751"/>
    </source>
</evidence>
<gene>
    <name evidence="1" type="ORF">FRACYDRAFT_252153</name>
</gene>
<sequence>MTLETHEIVGCFGRLADKAFVLPPTEVEGTSASGYEFGVLESGRPKWLCTYTERSGQTQGGGAELCHVPTWCSVLFPAEAAGLTKSGLNSILQDETTKFEMPLGASPMAKKKASGSEFLFTSPHGRVVAGRFFRRSGRSWAVAPQVGLSPLTMDTVSSSLQQAATGIRFPR</sequence>
<dbReference type="Proteomes" id="UP000095751">
    <property type="component" value="Unassembled WGS sequence"/>
</dbReference>
<dbReference type="InParanoid" id="A0A1E7EMD1"/>
<proteinExistence type="predicted"/>
<dbReference type="EMBL" id="KV784392">
    <property type="protein sequence ID" value="OEU07051.1"/>
    <property type="molecule type" value="Genomic_DNA"/>
</dbReference>
<organism evidence="1 2">
    <name type="scientific">Fragilariopsis cylindrus CCMP1102</name>
    <dbReference type="NCBI Taxonomy" id="635003"/>
    <lineage>
        <taxon>Eukaryota</taxon>
        <taxon>Sar</taxon>
        <taxon>Stramenopiles</taxon>
        <taxon>Ochrophyta</taxon>
        <taxon>Bacillariophyta</taxon>
        <taxon>Bacillariophyceae</taxon>
        <taxon>Bacillariophycidae</taxon>
        <taxon>Bacillariales</taxon>
        <taxon>Bacillariaceae</taxon>
        <taxon>Fragilariopsis</taxon>
    </lineage>
</organism>
<accession>A0A1E7EMD1</accession>
<dbReference type="AlphaFoldDB" id="A0A1E7EMD1"/>
<evidence type="ECO:0000313" key="1">
    <source>
        <dbReference type="EMBL" id="OEU07051.1"/>
    </source>
</evidence>
<reference evidence="1 2" key="1">
    <citation type="submission" date="2016-09" db="EMBL/GenBank/DDBJ databases">
        <title>Extensive genetic diversity and differential bi-allelic expression allows diatom success in the polar Southern Ocean.</title>
        <authorList>
            <consortium name="DOE Joint Genome Institute"/>
            <person name="Mock T."/>
            <person name="Otillar R.P."/>
            <person name="Strauss J."/>
            <person name="Dupont C."/>
            <person name="Frickenhaus S."/>
            <person name="Maumus F."/>
            <person name="Mcmullan M."/>
            <person name="Sanges R."/>
            <person name="Schmutz J."/>
            <person name="Toseland A."/>
            <person name="Valas R."/>
            <person name="Veluchamy A."/>
            <person name="Ward B.J."/>
            <person name="Allen A."/>
            <person name="Barry K."/>
            <person name="Falciatore A."/>
            <person name="Ferrante M."/>
            <person name="Fortunato A.E."/>
            <person name="Gloeckner G."/>
            <person name="Gruber A."/>
            <person name="Hipkin R."/>
            <person name="Janech M."/>
            <person name="Kroth P."/>
            <person name="Leese F."/>
            <person name="Lindquist E."/>
            <person name="Lyon B.R."/>
            <person name="Martin J."/>
            <person name="Mayer C."/>
            <person name="Parker M."/>
            <person name="Quesneville H."/>
            <person name="Raymond J."/>
            <person name="Uhlig C."/>
            <person name="Valentin K.U."/>
            <person name="Worden A.Z."/>
            <person name="Armbrust E.V."/>
            <person name="Bowler C."/>
            <person name="Green B."/>
            <person name="Moulton V."/>
            <person name="Van Oosterhout C."/>
            <person name="Grigoriev I."/>
        </authorList>
    </citation>
    <scope>NUCLEOTIDE SEQUENCE [LARGE SCALE GENOMIC DNA]</scope>
    <source>
        <strain evidence="1 2">CCMP1102</strain>
    </source>
</reference>